<keyword evidence="3" id="KW-1185">Reference proteome</keyword>
<reference evidence="2" key="1">
    <citation type="submission" date="2023-03" db="EMBL/GenBank/DDBJ databases">
        <authorList>
            <person name="Steffen K."/>
            <person name="Cardenas P."/>
        </authorList>
    </citation>
    <scope>NUCLEOTIDE SEQUENCE</scope>
</reference>
<protein>
    <submittedName>
        <fullName evidence="2">Uncharacterized protein</fullName>
    </submittedName>
</protein>
<keyword evidence="1" id="KW-0472">Membrane</keyword>
<gene>
    <name evidence="2" type="ORF">GBAR_LOCUS18537</name>
</gene>
<sequence length="45" mass="5472">MKSKYRSTYDVFIYEIYVYNACDIILYSLQFIITLLAVRYIHSLQ</sequence>
<evidence type="ECO:0000313" key="2">
    <source>
        <dbReference type="EMBL" id="CAI8032831.1"/>
    </source>
</evidence>
<proteinExistence type="predicted"/>
<name>A0AA35WXW9_GEOBA</name>
<dbReference type="Proteomes" id="UP001174909">
    <property type="component" value="Unassembled WGS sequence"/>
</dbReference>
<accession>A0AA35WXW9</accession>
<keyword evidence="1" id="KW-1133">Transmembrane helix</keyword>
<comment type="caution">
    <text evidence="2">The sequence shown here is derived from an EMBL/GenBank/DDBJ whole genome shotgun (WGS) entry which is preliminary data.</text>
</comment>
<dbReference type="AlphaFoldDB" id="A0AA35WXW9"/>
<keyword evidence="1" id="KW-0812">Transmembrane</keyword>
<evidence type="ECO:0000313" key="3">
    <source>
        <dbReference type="Proteomes" id="UP001174909"/>
    </source>
</evidence>
<organism evidence="2 3">
    <name type="scientific">Geodia barretti</name>
    <name type="common">Barrett's horny sponge</name>
    <dbReference type="NCBI Taxonomy" id="519541"/>
    <lineage>
        <taxon>Eukaryota</taxon>
        <taxon>Metazoa</taxon>
        <taxon>Porifera</taxon>
        <taxon>Demospongiae</taxon>
        <taxon>Heteroscleromorpha</taxon>
        <taxon>Tetractinellida</taxon>
        <taxon>Astrophorina</taxon>
        <taxon>Geodiidae</taxon>
        <taxon>Geodia</taxon>
    </lineage>
</organism>
<dbReference type="EMBL" id="CASHTH010002633">
    <property type="protein sequence ID" value="CAI8032831.1"/>
    <property type="molecule type" value="Genomic_DNA"/>
</dbReference>
<feature type="transmembrane region" description="Helical" evidence="1">
    <location>
        <begin position="16"/>
        <end position="38"/>
    </location>
</feature>
<evidence type="ECO:0000256" key="1">
    <source>
        <dbReference type="SAM" id="Phobius"/>
    </source>
</evidence>